<dbReference type="Proteomes" id="UP000828390">
    <property type="component" value="Unassembled WGS sequence"/>
</dbReference>
<proteinExistence type="predicted"/>
<dbReference type="AlphaFoldDB" id="A0A9D4LRX2"/>
<keyword evidence="2" id="KW-1185">Reference proteome</keyword>
<gene>
    <name evidence="1" type="ORF">DPMN_024726</name>
</gene>
<evidence type="ECO:0000313" key="2">
    <source>
        <dbReference type="Proteomes" id="UP000828390"/>
    </source>
</evidence>
<reference evidence="1" key="1">
    <citation type="journal article" date="2019" name="bioRxiv">
        <title>The Genome of the Zebra Mussel, Dreissena polymorpha: A Resource for Invasive Species Research.</title>
        <authorList>
            <person name="McCartney M.A."/>
            <person name="Auch B."/>
            <person name="Kono T."/>
            <person name="Mallez S."/>
            <person name="Zhang Y."/>
            <person name="Obille A."/>
            <person name="Becker A."/>
            <person name="Abrahante J.E."/>
            <person name="Garbe J."/>
            <person name="Badalamenti J.P."/>
            <person name="Herman A."/>
            <person name="Mangelson H."/>
            <person name="Liachko I."/>
            <person name="Sullivan S."/>
            <person name="Sone E.D."/>
            <person name="Koren S."/>
            <person name="Silverstein K.A.T."/>
            <person name="Beckman K.B."/>
            <person name="Gohl D.M."/>
        </authorList>
    </citation>
    <scope>NUCLEOTIDE SEQUENCE</scope>
    <source>
        <strain evidence="1">Duluth1</strain>
        <tissue evidence="1">Whole animal</tissue>
    </source>
</reference>
<evidence type="ECO:0000313" key="1">
    <source>
        <dbReference type="EMBL" id="KAH3861776.1"/>
    </source>
</evidence>
<reference evidence="1" key="2">
    <citation type="submission" date="2020-11" db="EMBL/GenBank/DDBJ databases">
        <authorList>
            <person name="McCartney M.A."/>
            <person name="Auch B."/>
            <person name="Kono T."/>
            <person name="Mallez S."/>
            <person name="Becker A."/>
            <person name="Gohl D.M."/>
            <person name="Silverstein K.A.T."/>
            <person name="Koren S."/>
            <person name="Bechman K.B."/>
            <person name="Herman A."/>
            <person name="Abrahante J.E."/>
            <person name="Garbe J."/>
        </authorList>
    </citation>
    <scope>NUCLEOTIDE SEQUENCE</scope>
    <source>
        <strain evidence="1">Duluth1</strain>
        <tissue evidence="1">Whole animal</tissue>
    </source>
</reference>
<protein>
    <submittedName>
        <fullName evidence="1">Uncharacterized protein</fullName>
    </submittedName>
</protein>
<accession>A0A9D4LRX2</accession>
<comment type="caution">
    <text evidence="1">The sequence shown here is derived from an EMBL/GenBank/DDBJ whole genome shotgun (WGS) entry which is preliminary data.</text>
</comment>
<organism evidence="1 2">
    <name type="scientific">Dreissena polymorpha</name>
    <name type="common">Zebra mussel</name>
    <name type="synonym">Mytilus polymorpha</name>
    <dbReference type="NCBI Taxonomy" id="45954"/>
    <lineage>
        <taxon>Eukaryota</taxon>
        <taxon>Metazoa</taxon>
        <taxon>Spiralia</taxon>
        <taxon>Lophotrochozoa</taxon>
        <taxon>Mollusca</taxon>
        <taxon>Bivalvia</taxon>
        <taxon>Autobranchia</taxon>
        <taxon>Heteroconchia</taxon>
        <taxon>Euheterodonta</taxon>
        <taxon>Imparidentia</taxon>
        <taxon>Neoheterodontei</taxon>
        <taxon>Myida</taxon>
        <taxon>Dreissenoidea</taxon>
        <taxon>Dreissenidae</taxon>
        <taxon>Dreissena</taxon>
    </lineage>
</organism>
<dbReference type="EMBL" id="JAIWYP010000002">
    <property type="protein sequence ID" value="KAH3861776.1"/>
    <property type="molecule type" value="Genomic_DNA"/>
</dbReference>
<sequence>MAQQEPTRNFGWARPMFVGPLEMFIVPMDLLINLKEDRHQAAFINGPGVVMWTWMVEIDRVVIRDFQGSSANSVGTDRKRRSIQYPLDFKNIISIKLLTKFGEDWM</sequence>
<name>A0A9D4LRX2_DREPO</name>